<reference evidence="1 2" key="1">
    <citation type="submission" date="2020-05" db="EMBL/GenBank/DDBJ databases">
        <title>Genome Sequencing of Type Strains.</title>
        <authorList>
            <person name="Lemaire J.F."/>
            <person name="Inderbitzin P."/>
            <person name="Gregorio O.A."/>
            <person name="Collins S.B."/>
            <person name="Wespe N."/>
            <person name="Knight-Connoni V."/>
        </authorList>
    </citation>
    <scope>NUCLEOTIDE SEQUENCE [LARGE SCALE GENOMIC DNA]</scope>
    <source>
        <strain evidence="1 2">DSM 19942</strain>
    </source>
</reference>
<dbReference type="InterPro" id="IPR013783">
    <property type="entry name" value="Ig-like_fold"/>
</dbReference>
<evidence type="ECO:0000313" key="2">
    <source>
        <dbReference type="Proteomes" id="UP000577724"/>
    </source>
</evidence>
<dbReference type="Proteomes" id="UP000577724">
    <property type="component" value="Unassembled WGS sequence"/>
</dbReference>
<dbReference type="Gene3D" id="2.60.40.10">
    <property type="entry name" value="Immunoglobulins"/>
    <property type="match status" value="2"/>
</dbReference>
<gene>
    <name evidence="1" type="ORF">HP548_12250</name>
</gene>
<sequence>MSTSQSKNRNNFKKRAIVATLLLVVVMFGFVGWRVFAATTPPSYGKQFYPYTRDTSIQLTGDLTPSGPGRPELEYAQRQAYALWSDIRFRDLATKAWSEATPGGDYKGVITFNIIEEDAKDDFNKREGYNLIPFNENGVSYGPIKMVSEWANGNPDYIINKLKEGSDESNYYLKASNRYFVGVPNPNNTWYRLPSLIALSGGGLNMTTDMVAQAPTTSVNRGVTFPSFKTTYSTTPWPKIFTIYGAEGTAERQTVSSAKGMLRISTTTSSYWGNKHKLWFVEGKFSQEQIMAEINKTTTASGKNDATRFDSFAKNVYKEISTGGKQTFSYNTSIPVTDIKKITIADGTVRDYTLVVSDGYDRIAVQNFKLGVSDPDLAVDPNSISITPAAPQPAGSTASVSIDVLNNGTNDIASTYLLWRWNSTTAVQKVPITNFKAGERRKLNIEVKYPNHPDVLIFNINGYKDNPPNESDWENNRAQYKVGTGSVNLRATEIRVTPSKPQPGQIARFQVLVENESYTETITNTYLDWSVNGVAKERISSITLAPREKKWITDLKVTSVPEGDMLTIKAEINSGHNRPSNEYREGGLDPWVDNKIEKVYDLKEKTLNLFVKSVSSGTATQSQNVTTRVEVGRENLPGDAMEAKTFAVKLFLVDASGKDTLVGTQQVTFSKPGENKTLMMSWNTGGRDLGNYNLVATINLPPSQGEKTYQDNQLSAGFTIYGRATNGTCKVTNHTSDISGTYEYCARYGTGYDSNGNSYSYCARYETGYYYEYFNSTFNKALSGTFVQENADEINGTDVPLVRSNSTTIKAGQGFNFVIDSKYTEDRGRTGNIYRAVAHFPKADGTIEDIELVKLSSSTNQVQWGIPLAWVAKHGDEVIYNEGGNPGSRNPEQDNYYYPGGRAYYASLAMADGTYNIGVDLYATGVNNLTQCINIQFTVSDNLMNDFYVRQVMPEDPFPSQLFPTGATKPWVGSVETLKRLAAWVNFSEDTINWPN</sequence>
<dbReference type="RefSeq" id="WP_175381787.1">
    <property type="nucleotide sequence ID" value="NZ_CBCRYD010000039.1"/>
</dbReference>
<keyword evidence="2" id="KW-1185">Reference proteome</keyword>
<name>A0ABX2MLD4_9BACL</name>
<evidence type="ECO:0000313" key="1">
    <source>
        <dbReference type="EMBL" id="NUU54848.1"/>
    </source>
</evidence>
<proteinExistence type="predicted"/>
<comment type="caution">
    <text evidence="1">The sequence shown here is derived from an EMBL/GenBank/DDBJ whole genome shotgun (WGS) entry which is preliminary data.</text>
</comment>
<organism evidence="1 2">
    <name type="scientific">Paenibacillus taichungensis</name>
    <dbReference type="NCBI Taxonomy" id="484184"/>
    <lineage>
        <taxon>Bacteria</taxon>
        <taxon>Bacillati</taxon>
        <taxon>Bacillota</taxon>
        <taxon>Bacilli</taxon>
        <taxon>Bacillales</taxon>
        <taxon>Paenibacillaceae</taxon>
        <taxon>Paenibacillus</taxon>
    </lineage>
</organism>
<accession>A0ABX2MLD4</accession>
<protein>
    <recommendedName>
        <fullName evidence="3">CARDB domain-containing protein</fullName>
    </recommendedName>
</protein>
<dbReference type="GeneID" id="97131487"/>
<evidence type="ECO:0008006" key="3">
    <source>
        <dbReference type="Google" id="ProtNLM"/>
    </source>
</evidence>
<dbReference type="EMBL" id="JABMCC010000107">
    <property type="protein sequence ID" value="NUU54848.1"/>
    <property type="molecule type" value="Genomic_DNA"/>
</dbReference>